<protein>
    <recommendedName>
        <fullName evidence="2">T20D4.11-like domain-containing protein</fullName>
    </recommendedName>
</protein>
<organism evidence="3 4">
    <name type="scientific">Caenorhabditis bovis</name>
    <dbReference type="NCBI Taxonomy" id="2654633"/>
    <lineage>
        <taxon>Eukaryota</taxon>
        <taxon>Metazoa</taxon>
        <taxon>Ecdysozoa</taxon>
        <taxon>Nematoda</taxon>
        <taxon>Chromadorea</taxon>
        <taxon>Rhabditida</taxon>
        <taxon>Rhabditina</taxon>
        <taxon>Rhabditomorpha</taxon>
        <taxon>Rhabditoidea</taxon>
        <taxon>Rhabditidae</taxon>
        <taxon>Peloderinae</taxon>
        <taxon>Caenorhabditis</taxon>
    </lineage>
</organism>
<dbReference type="EMBL" id="CADEPM010000010">
    <property type="protein sequence ID" value="CAB3410160.1"/>
    <property type="molecule type" value="Genomic_DNA"/>
</dbReference>
<accession>A0A8S1FCV1</accession>
<feature type="signal peptide" evidence="1">
    <location>
        <begin position="1"/>
        <end position="17"/>
    </location>
</feature>
<dbReference type="Pfam" id="PF01579">
    <property type="entry name" value="DUF19"/>
    <property type="match status" value="1"/>
</dbReference>
<dbReference type="OrthoDB" id="5835962at2759"/>
<sequence length="196" mass="22600">MFRRILLCTLIATTALGFSDLVDLYIRRYNQVECNLSDDIKDLWCSWSYYFMKSANLSANGMSLFITSCRSFEKCIESKACGEGEEVETNKKFATSIGALCNIYDFLEYRFKECGLKLKNVQRGTCFDDFMEKLYYVDQNTTSDGLLPICKGYYGKDDCLNIQIKENCGEEMFIKFEENVIKNAMKSATCVERDDD</sequence>
<evidence type="ECO:0000313" key="3">
    <source>
        <dbReference type="EMBL" id="CAB3410160.1"/>
    </source>
</evidence>
<dbReference type="InterPro" id="IPR016638">
    <property type="entry name" value="UPF0376"/>
</dbReference>
<reference evidence="3 4" key="1">
    <citation type="submission" date="2020-04" db="EMBL/GenBank/DDBJ databases">
        <authorList>
            <person name="Laetsch R D."/>
            <person name="Stevens L."/>
            <person name="Kumar S."/>
            <person name="Blaxter L. M."/>
        </authorList>
    </citation>
    <scope>NUCLEOTIDE SEQUENCE [LARGE SCALE GENOMIC DNA]</scope>
</reference>
<name>A0A8S1FCV1_9PELO</name>
<comment type="caution">
    <text evidence="3">The sequence shown here is derived from an EMBL/GenBank/DDBJ whole genome shotgun (WGS) entry which is preliminary data.</text>
</comment>
<dbReference type="PANTHER" id="PTHR21453">
    <property type="entry name" value="DUF19 DOMAIN-CONTAINING PROTEIN-RELATED-RELATED"/>
    <property type="match status" value="1"/>
</dbReference>
<dbReference type="InterPro" id="IPR002542">
    <property type="entry name" value="T20D4.11-like_dom"/>
</dbReference>
<feature type="domain" description="T20D4.11-like" evidence="2">
    <location>
        <begin position="50"/>
        <end position="190"/>
    </location>
</feature>
<evidence type="ECO:0000259" key="2">
    <source>
        <dbReference type="Pfam" id="PF01579"/>
    </source>
</evidence>
<evidence type="ECO:0000313" key="4">
    <source>
        <dbReference type="Proteomes" id="UP000494206"/>
    </source>
</evidence>
<dbReference type="AlphaFoldDB" id="A0A8S1FCV1"/>
<keyword evidence="4" id="KW-1185">Reference proteome</keyword>
<feature type="chain" id="PRO_5035872331" description="T20D4.11-like domain-containing protein" evidence="1">
    <location>
        <begin position="18"/>
        <end position="196"/>
    </location>
</feature>
<dbReference type="PIRSF" id="PIRSF015697">
    <property type="entry name" value="UCP015697"/>
    <property type="match status" value="1"/>
</dbReference>
<keyword evidence="1" id="KW-0732">Signal</keyword>
<proteinExistence type="predicted"/>
<gene>
    <name evidence="3" type="ORF">CBOVIS_LOCUS11719</name>
</gene>
<evidence type="ECO:0000256" key="1">
    <source>
        <dbReference type="SAM" id="SignalP"/>
    </source>
</evidence>
<dbReference type="Proteomes" id="UP000494206">
    <property type="component" value="Unassembled WGS sequence"/>
</dbReference>